<proteinExistence type="predicted"/>
<organism evidence="2 3">
    <name type="scientific">Scophthalmus maximus</name>
    <name type="common">Turbot</name>
    <name type="synonym">Psetta maxima</name>
    <dbReference type="NCBI Taxonomy" id="52904"/>
    <lineage>
        <taxon>Eukaryota</taxon>
        <taxon>Metazoa</taxon>
        <taxon>Chordata</taxon>
        <taxon>Craniata</taxon>
        <taxon>Vertebrata</taxon>
        <taxon>Euteleostomi</taxon>
        <taxon>Actinopterygii</taxon>
        <taxon>Neopterygii</taxon>
        <taxon>Teleostei</taxon>
        <taxon>Neoteleostei</taxon>
        <taxon>Acanthomorphata</taxon>
        <taxon>Carangaria</taxon>
        <taxon>Pleuronectiformes</taxon>
        <taxon>Pleuronectoidei</taxon>
        <taxon>Scophthalmidae</taxon>
        <taxon>Scophthalmus</taxon>
    </lineage>
</organism>
<accession>A0A6A4T2W0</accession>
<dbReference type="AlphaFoldDB" id="A0A6A4T2W0"/>
<comment type="caution">
    <text evidence="2">The sequence shown here is derived from an EMBL/GenBank/DDBJ whole genome shotgun (WGS) entry which is preliminary data.</text>
</comment>
<dbReference type="Proteomes" id="UP000438429">
    <property type="component" value="Unassembled WGS sequence"/>
</dbReference>
<evidence type="ECO:0000313" key="2">
    <source>
        <dbReference type="EMBL" id="KAF0037561.1"/>
    </source>
</evidence>
<feature type="region of interest" description="Disordered" evidence="1">
    <location>
        <begin position="55"/>
        <end position="76"/>
    </location>
</feature>
<gene>
    <name evidence="2" type="ORF">F2P81_010435</name>
</gene>
<reference evidence="2 3" key="1">
    <citation type="submission" date="2019-06" db="EMBL/GenBank/DDBJ databases">
        <title>Draft genomes of female and male turbot (Scophthalmus maximus).</title>
        <authorList>
            <person name="Xu H."/>
            <person name="Xu X.-W."/>
            <person name="Shao C."/>
            <person name="Chen S."/>
        </authorList>
    </citation>
    <scope>NUCLEOTIDE SEQUENCE [LARGE SCALE GENOMIC DNA]</scope>
    <source>
        <strain evidence="2">Ysfricsl-2016a</strain>
        <tissue evidence="2">Blood</tissue>
    </source>
</reference>
<name>A0A6A4T2W0_SCOMX</name>
<sequence>MPGGETAGNQSRFEDEDRVIVTASTTDLELTLSELVNAVSKNLSGDDAAHVVYRGPDPARSGQVSGRAETEPHSSTPLERVELVAHPNQHITKTNGLLFLKPRGAALLKGSSQSDQAFCFSEGECDTSSQKCQHQPTRLDAIFADHSADSEQRAVVFSHFVNTRTP</sequence>
<evidence type="ECO:0000256" key="1">
    <source>
        <dbReference type="SAM" id="MobiDB-lite"/>
    </source>
</evidence>
<dbReference type="EMBL" id="VEVO01000009">
    <property type="protein sequence ID" value="KAF0037561.1"/>
    <property type="molecule type" value="Genomic_DNA"/>
</dbReference>
<evidence type="ECO:0000313" key="3">
    <source>
        <dbReference type="Proteomes" id="UP000438429"/>
    </source>
</evidence>
<protein>
    <submittedName>
        <fullName evidence="2">Uncharacterized protein</fullName>
    </submittedName>
</protein>